<protein>
    <submittedName>
        <fullName evidence="1">Uncharacterized protein</fullName>
    </submittedName>
</protein>
<organism evidence="1 2">
    <name type="scientific">Streptomyces alanosinicus</name>
    <dbReference type="NCBI Taxonomy" id="68171"/>
    <lineage>
        <taxon>Bacteria</taxon>
        <taxon>Bacillati</taxon>
        <taxon>Actinomycetota</taxon>
        <taxon>Actinomycetes</taxon>
        <taxon>Kitasatosporales</taxon>
        <taxon>Streptomycetaceae</taxon>
        <taxon>Streptomyces</taxon>
    </lineage>
</organism>
<reference evidence="1" key="2">
    <citation type="submission" date="2020-09" db="EMBL/GenBank/DDBJ databases">
        <authorList>
            <person name="Sun Q."/>
            <person name="Ohkuma M."/>
        </authorList>
    </citation>
    <scope>NUCLEOTIDE SEQUENCE</scope>
    <source>
        <strain evidence="1">JCM 4714</strain>
    </source>
</reference>
<proteinExistence type="predicted"/>
<dbReference type="Proteomes" id="UP000655443">
    <property type="component" value="Unassembled WGS sequence"/>
</dbReference>
<keyword evidence="2" id="KW-1185">Reference proteome</keyword>
<sequence length="203" mass="22891">MASSLITTVIAICGTLLGSGLTALTAARTERRRNEALERQQIREEAARDRTQRRELRVEHQKWRRDRRQAAYQSLMDAAHEAQGAIWQLGRLTLEPFDQHRYDIRRGAAIDAVRATRHAADAVQLEGPAEVAQAAEEYAKAVDRHIAPPVEALIQLSHGPLSEEQHERYRSTAAETNALVESCQQRFVPLARQALDELIEDID</sequence>
<evidence type="ECO:0000313" key="1">
    <source>
        <dbReference type="EMBL" id="GHE15321.1"/>
    </source>
</evidence>
<name>A0A918YSV1_9ACTN</name>
<dbReference type="AlphaFoldDB" id="A0A918YSV1"/>
<dbReference type="EMBL" id="BMVG01000061">
    <property type="protein sequence ID" value="GHE15321.1"/>
    <property type="molecule type" value="Genomic_DNA"/>
</dbReference>
<evidence type="ECO:0000313" key="2">
    <source>
        <dbReference type="Proteomes" id="UP000655443"/>
    </source>
</evidence>
<gene>
    <name evidence="1" type="ORF">GCM10010339_89600</name>
</gene>
<accession>A0A918YSV1</accession>
<reference evidence="1" key="1">
    <citation type="journal article" date="2014" name="Int. J. Syst. Evol. Microbiol.">
        <title>Complete genome sequence of Corynebacterium casei LMG S-19264T (=DSM 44701T), isolated from a smear-ripened cheese.</title>
        <authorList>
            <consortium name="US DOE Joint Genome Institute (JGI-PGF)"/>
            <person name="Walter F."/>
            <person name="Albersmeier A."/>
            <person name="Kalinowski J."/>
            <person name="Ruckert C."/>
        </authorList>
    </citation>
    <scope>NUCLEOTIDE SEQUENCE</scope>
    <source>
        <strain evidence="1">JCM 4714</strain>
    </source>
</reference>
<comment type="caution">
    <text evidence="1">The sequence shown here is derived from an EMBL/GenBank/DDBJ whole genome shotgun (WGS) entry which is preliminary data.</text>
</comment>